<dbReference type="InterPro" id="IPR025282">
    <property type="entry name" value="DUF4214"/>
</dbReference>
<dbReference type="InterPro" id="IPR038255">
    <property type="entry name" value="PBS_linker_sf"/>
</dbReference>
<organism evidence="2 3">
    <name type="scientific">Christensenella tenuis</name>
    <dbReference type="NCBI Taxonomy" id="2763033"/>
    <lineage>
        <taxon>Bacteria</taxon>
        <taxon>Bacillati</taxon>
        <taxon>Bacillota</taxon>
        <taxon>Clostridia</taxon>
        <taxon>Christensenellales</taxon>
        <taxon>Christensenellaceae</taxon>
        <taxon>Christensenella</taxon>
    </lineage>
</organism>
<reference evidence="2 3" key="1">
    <citation type="submission" date="2020-08" db="EMBL/GenBank/DDBJ databases">
        <title>Genome public.</title>
        <authorList>
            <person name="Liu C."/>
            <person name="Sun Q."/>
        </authorList>
    </citation>
    <scope>NUCLEOTIDE SEQUENCE [LARGE SCALE GENOMIC DNA]</scope>
    <source>
        <strain evidence="2 3">NSJ-35</strain>
    </source>
</reference>
<dbReference type="Proteomes" id="UP000606889">
    <property type="component" value="Unassembled WGS sequence"/>
</dbReference>
<evidence type="ECO:0000313" key="2">
    <source>
        <dbReference type="EMBL" id="MBC5647878.1"/>
    </source>
</evidence>
<comment type="caution">
    <text evidence="2">The sequence shown here is derived from an EMBL/GenBank/DDBJ whole genome shotgun (WGS) entry which is preliminary data.</text>
</comment>
<evidence type="ECO:0000259" key="1">
    <source>
        <dbReference type="Pfam" id="PF13946"/>
    </source>
</evidence>
<name>A0ABR7EFC8_9FIRM</name>
<proteinExistence type="predicted"/>
<protein>
    <submittedName>
        <fullName evidence="2">DUF4214 domain-containing protein</fullName>
    </submittedName>
</protein>
<accession>A0ABR7EFC8</accession>
<dbReference type="Gene3D" id="1.10.3130.20">
    <property type="entry name" value="Phycobilisome linker domain"/>
    <property type="match status" value="1"/>
</dbReference>
<feature type="domain" description="DUF4214" evidence="1">
    <location>
        <begin position="80"/>
        <end position="144"/>
    </location>
</feature>
<gene>
    <name evidence="2" type="ORF">H8S18_05980</name>
</gene>
<dbReference type="RefSeq" id="WP_186857409.1">
    <property type="nucleotide sequence ID" value="NZ_JACOON010000003.1"/>
</dbReference>
<sequence>MQPESCAGLINSKEYRTLCLNYGITAGSYASNEARDKNANITAFVNRMYTLCLGRKGDAAGLNFWTAGLINKSLTGASAAANFLNSKEFTGKNLSNSAYLDVMYQAMFGRKSDATGKSYWINQMNRGVSRRNVLATFINSAEYSKVCASYGIVRGSM</sequence>
<keyword evidence="3" id="KW-1185">Reference proteome</keyword>
<dbReference type="Pfam" id="PF13946">
    <property type="entry name" value="DUF4214"/>
    <property type="match status" value="1"/>
</dbReference>
<dbReference type="EMBL" id="JACOON010000003">
    <property type="protein sequence ID" value="MBC5647878.1"/>
    <property type="molecule type" value="Genomic_DNA"/>
</dbReference>
<evidence type="ECO:0000313" key="3">
    <source>
        <dbReference type="Proteomes" id="UP000606889"/>
    </source>
</evidence>